<protein>
    <submittedName>
        <fullName evidence="1">Uncharacterized protein</fullName>
    </submittedName>
</protein>
<dbReference type="AlphaFoldDB" id="X1K7F1"/>
<feature type="non-terminal residue" evidence="1">
    <location>
        <position position="1"/>
    </location>
</feature>
<name>X1K7F1_9ZZZZ</name>
<evidence type="ECO:0000313" key="1">
    <source>
        <dbReference type="EMBL" id="GAI02483.1"/>
    </source>
</evidence>
<sequence>KEALSNIKKYFGKNNFIKKIRNNYAFHYSKESSEKMIKQIANAPELEIFEIYLSEEIGNCFYSIAHDLLNSSILEDIDSNNWPKAMDKFFQEIMDVTKWFLNFSQDCILVISKKYLQMNYEEVQIPEPLSLDDITLPFFVKR</sequence>
<comment type="caution">
    <text evidence="1">The sequence shown here is derived from an EMBL/GenBank/DDBJ whole genome shotgun (WGS) entry which is preliminary data.</text>
</comment>
<dbReference type="EMBL" id="BARV01012188">
    <property type="protein sequence ID" value="GAI02483.1"/>
    <property type="molecule type" value="Genomic_DNA"/>
</dbReference>
<accession>X1K7F1</accession>
<proteinExistence type="predicted"/>
<reference evidence="1" key="1">
    <citation type="journal article" date="2014" name="Front. Microbiol.">
        <title>High frequency of phylogenetically diverse reductive dehalogenase-homologous genes in deep subseafloor sedimentary metagenomes.</title>
        <authorList>
            <person name="Kawai M."/>
            <person name="Futagami T."/>
            <person name="Toyoda A."/>
            <person name="Takaki Y."/>
            <person name="Nishi S."/>
            <person name="Hori S."/>
            <person name="Arai W."/>
            <person name="Tsubouchi T."/>
            <person name="Morono Y."/>
            <person name="Uchiyama I."/>
            <person name="Ito T."/>
            <person name="Fujiyama A."/>
            <person name="Inagaki F."/>
            <person name="Takami H."/>
        </authorList>
    </citation>
    <scope>NUCLEOTIDE SEQUENCE</scope>
    <source>
        <strain evidence="1">Expedition CK06-06</strain>
    </source>
</reference>
<gene>
    <name evidence="1" type="ORF">S06H3_22706</name>
</gene>
<organism evidence="1">
    <name type="scientific">marine sediment metagenome</name>
    <dbReference type="NCBI Taxonomy" id="412755"/>
    <lineage>
        <taxon>unclassified sequences</taxon>
        <taxon>metagenomes</taxon>
        <taxon>ecological metagenomes</taxon>
    </lineage>
</organism>